<sequence>MTAHPDLEAAHLLARRQTLIETHLEGLGPEPAFLDALDLEEQHQLLDLCCGTGSFLAALAAAGHTGELVGLDRSEALLQAARARHPDVRFVLGDALNAPFPSESFDRISLRFALPHLSPRFAALSEIARLLRQGGRVAALHGTAGHLEEFWQVLHRAMHAHPRLRDHALPPPAQPACDAPAAFGPFRAVERRVLEDAVWLTPEESTVLLGSYLPALELPQAALPALRQRYLEEVAGELRGEKWRLTARWELWSARR</sequence>
<dbReference type="EMBL" id="JACHHG010000003">
    <property type="protein sequence ID" value="MBB6097556.1"/>
    <property type="molecule type" value="Genomic_DNA"/>
</dbReference>
<gene>
    <name evidence="2" type="ORF">HNR42_000973</name>
</gene>
<evidence type="ECO:0000313" key="2">
    <source>
        <dbReference type="EMBL" id="MBB6097556.1"/>
    </source>
</evidence>
<evidence type="ECO:0000259" key="1">
    <source>
        <dbReference type="Pfam" id="PF13649"/>
    </source>
</evidence>
<dbReference type="Proteomes" id="UP000569951">
    <property type="component" value="Unassembled WGS sequence"/>
</dbReference>
<comment type="caution">
    <text evidence="2">The sequence shown here is derived from an EMBL/GenBank/DDBJ whole genome shotgun (WGS) entry which is preliminary data.</text>
</comment>
<dbReference type="InterPro" id="IPR029063">
    <property type="entry name" value="SAM-dependent_MTases_sf"/>
</dbReference>
<keyword evidence="2" id="KW-0489">Methyltransferase</keyword>
<dbReference type="GO" id="GO:0008168">
    <property type="term" value="F:methyltransferase activity"/>
    <property type="evidence" value="ECO:0007669"/>
    <property type="project" value="UniProtKB-KW"/>
</dbReference>
<protein>
    <submittedName>
        <fullName evidence="2">SAM-dependent methyltransferase</fullName>
    </submittedName>
</protein>
<dbReference type="PANTHER" id="PTHR42912:SF45">
    <property type="entry name" value="23S RRNA (GUANINE(745)-N(1))-METHYLTRANSFERASE"/>
    <property type="match status" value="1"/>
</dbReference>
<reference evidence="2 3" key="1">
    <citation type="submission" date="2020-08" db="EMBL/GenBank/DDBJ databases">
        <title>Genomic Encyclopedia of Type Strains, Phase IV (KMG-IV): sequencing the most valuable type-strain genomes for metagenomic binning, comparative biology and taxonomic classification.</title>
        <authorList>
            <person name="Goeker M."/>
        </authorList>
    </citation>
    <scope>NUCLEOTIDE SEQUENCE [LARGE SCALE GENOMIC DNA]</scope>
    <source>
        <strain evidence="2 3">DSM 21458</strain>
    </source>
</reference>
<name>A0A841HXB7_9DEIO</name>
<dbReference type="GO" id="GO:0032259">
    <property type="term" value="P:methylation"/>
    <property type="evidence" value="ECO:0007669"/>
    <property type="project" value="UniProtKB-KW"/>
</dbReference>
<dbReference type="InterPro" id="IPR050508">
    <property type="entry name" value="Methyltransf_Superfamily"/>
</dbReference>
<dbReference type="CDD" id="cd02440">
    <property type="entry name" value="AdoMet_MTases"/>
    <property type="match status" value="1"/>
</dbReference>
<evidence type="ECO:0000313" key="3">
    <source>
        <dbReference type="Proteomes" id="UP000569951"/>
    </source>
</evidence>
<dbReference type="PANTHER" id="PTHR42912">
    <property type="entry name" value="METHYLTRANSFERASE"/>
    <property type="match status" value="1"/>
</dbReference>
<proteinExistence type="predicted"/>
<dbReference type="RefSeq" id="WP_183985107.1">
    <property type="nucleotide sequence ID" value="NZ_JACHHG010000003.1"/>
</dbReference>
<feature type="domain" description="Methyltransferase" evidence="1">
    <location>
        <begin position="46"/>
        <end position="135"/>
    </location>
</feature>
<keyword evidence="2" id="KW-0808">Transferase</keyword>
<keyword evidence="3" id="KW-1185">Reference proteome</keyword>
<dbReference type="AlphaFoldDB" id="A0A841HXB7"/>
<dbReference type="Pfam" id="PF13649">
    <property type="entry name" value="Methyltransf_25"/>
    <property type="match status" value="1"/>
</dbReference>
<dbReference type="SUPFAM" id="SSF53335">
    <property type="entry name" value="S-adenosyl-L-methionine-dependent methyltransferases"/>
    <property type="match status" value="1"/>
</dbReference>
<organism evidence="2 3">
    <name type="scientific">Deinobacterium chartae</name>
    <dbReference type="NCBI Taxonomy" id="521158"/>
    <lineage>
        <taxon>Bacteria</taxon>
        <taxon>Thermotogati</taxon>
        <taxon>Deinococcota</taxon>
        <taxon>Deinococci</taxon>
        <taxon>Deinococcales</taxon>
        <taxon>Deinococcaceae</taxon>
        <taxon>Deinobacterium</taxon>
    </lineage>
</organism>
<accession>A0A841HXB7</accession>
<dbReference type="InterPro" id="IPR041698">
    <property type="entry name" value="Methyltransf_25"/>
</dbReference>
<dbReference type="Gene3D" id="3.40.50.150">
    <property type="entry name" value="Vaccinia Virus protein VP39"/>
    <property type="match status" value="1"/>
</dbReference>